<name>A0A3N0E563_SINP1</name>
<dbReference type="OrthoDB" id="9777975at2"/>
<keyword evidence="4" id="KW-1185">Reference proteome</keyword>
<dbReference type="InterPro" id="IPR029058">
    <property type="entry name" value="AB_hydrolase_fold"/>
</dbReference>
<comment type="caution">
    <text evidence="3">The sequence shown here is derived from an EMBL/GenBank/DDBJ whole genome shotgun (WGS) entry which is preliminary data.</text>
</comment>
<feature type="domain" description="BD-FAE-like" evidence="2">
    <location>
        <begin position="75"/>
        <end position="256"/>
    </location>
</feature>
<dbReference type="SUPFAM" id="SSF53474">
    <property type="entry name" value="alpha/beta-Hydrolases"/>
    <property type="match status" value="1"/>
</dbReference>
<keyword evidence="1 3" id="KW-0378">Hydrolase</keyword>
<gene>
    <name evidence="3" type="ORF">ED312_15920</name>
</gene>
<evidence type="ECO:0000313" key="4">
    <source>
        <dbReference type="Proteomes" id="UP000267469"/>
    </source>
</evidence>
<evidence type="ECO:0000313" key="3">
    <source>
        <dbReference type="EMBL" id="RNL82899.1"/>
    </source>
</evidence>
<dbReference type="EMBL" id="RJTM01000108">
    <property type="protein sequence ID" value="RNL82899.1"/>
    <property type="molecule type" value="Genomic_DNA"/>
</dbReference>
<dbReference type="Gene3D" id="3.40.50.1820">
    <property type="entry name" value="alpha/beta hydrolase"/>
    <property type="match status" value="1"/>
</dbReference>
<dbReference type="InterPro" id="IPR050300">
    <property type="entry name" value="GDXG_lipolytic_enzyme"/>
</dbReference>
<dbReference type="AlphaFoldDB" id="A0A3N0E563"/>
<evidence type="ECO:0000259" key="2">
    <source>
        <dbReference type="Pfam" id="PF20434"/>
    </source>
</evidence>
<evidence type="ECO:0000256" key="1">
    <source>
        <dbReference type="ARBA" id="ARBA00022801"/>
    </source>
</evidence>
<accession>A0A3N0E563</accession>
<sequence>MKIPVYIWLCLIFSNWTGMFAQEKIEAQPYTVQTTYEKLRKYYPTVIPVAELHDDRVIARENITYRKVDGIRLDMDIYVPTGKEKENTPAILLVHGGGWISGTKENQRAMAQYLAKNGFVAATVSYRLSSQAPYPAAVLDIKAAIRWLREKAGTYGIDPDRIAISGASAGAQLATLVGVTPDSPLYQEGKSRYSDAVQAIINTDGIVSFIHPEAEEGKYAAYWLGGTKTEKPGIWQEASPLEYVNETTPPTLFINSAQPRFHAGRDDMMRILEKHGIYNEAHTIPDSPHSFWLLHPWFETTLNYSIAFLNKVFKK</sequence>
<dbReference type="Pfam" id="PF20434">
    <property type="entry name" value="BD-FAE"/>
    <property type="match status" value="1"/>
</dbReference>
<dbReference type="Proteomes" id="UP000267469">
    <property type="component" value="Unassembled WGS sequence"/>
</dbReference>
<reference evidence="3 4" key="1">
    <citation type="submission" date="2018-10" db="EMBL/GenBank/DDBJ databases">
        <title>Sinomicrobium pectinilyticum sp. nov., a pectinase-producing bacterium isolated from alkaline and saline soil, and emended description of the genus Sinomicrobium.</title>
        <authorList>
            <person name="Cheng B."/>
            <person name="Li C."/>
            <person name="Lai Q."/>
            <person name="Du M."/>
            <person name="Shao Z."/>
            <person name="Xu P."/>
            <person name="Yang C."/>
        </authorList>
    </citation>
    <scope>NUCLEOTIDE SEQUENCE [LARGE SCALE GENOMIC DNA]</scope>
    <source>
        <strain evidence="3 4">5DNS001</strain>
    </source>
</reference>
<dbReference type="PANTHER" id="PTHR48081">
    <property type="entry name" value="AB HYDROLASE SUPERFAMILY PROTEIN C4A8.06C"/>
    <property type="match status" value="1"/>
</dbReference>
<dbReference type="GO" id="GO:0016787">
    <property type="term" value="F:hydrolase activity"/>
    <property type="evidence" value="ECO:0007669"/>
    <property type="project" value="UniProtKB-KW"/>
</dbReference>
<protein>
    <submittedName>
        <fullName evidence="3">Alpha/beta hydrolase</fullName>
    </submittedName>
</protein>
<organism evidence="3 4">
    <name type="scientific">Sinomicrobium pectinilyticum</name>
    <dbReference type="NCBI Taxonomy" id="1084421"/>
    <lineage>
        <taxon>Bacteria</taxon>
        <taxon>Pseudomonadati</taxon>
        <taxon>Bacteroidota</taxon>
        <taxon>Flavobacteriia</taxon>
        <taxon>Flavobacteriales</taxon>
        <taxon>Flavobacteriaceae</taxon>
        <taxon>Sinomicrobium</taxon>
    </lineage>
</organism>
<dbReference type="InterPro" id="IPR049492">
    <property type="entry name" value="BD-FAE-like_dom"/>
</dbReference>
<proteinExistence type="predicted"/>